<keyword evidence="1" id="KW-0698">rRNA processing</keyword>
<reference evidence="7 8" key="1">
    <citation type="submission" date="2019-06" db="EMBL/GenBank/DDBJ databases">
        <title>Whole genome sequence for Cellvibrionaceae sp. R142.</title>
        <authorList>
            <person name="Wang G."/>
        </authorList>
    </citation>
    <scope>NUCLEOTIDE SEQUENCE [LARGE SCALE GENOMIC DNA]</scope>
    <source>
        <strain evidence="7 8">R142</strain>
    </source>
</reference>
<feature type="domain" description="S-adenosylmethionine-dependent methyltransferase" evidence="6">
    <location>
        <begin position="31"/>
        <end position="311"/>
    </location>
</feature>
<protein>
    <submittedName>
        <fullName evidence="7">Methyltransferase</fullName>
    </submittedName>
</protein>
<dbReference type="Gene3D" id="3.40.50.150">
    <property type="entry name" value="Vaccinia Virus protein VP39"/>
    <property type="match status" value="1"/>
</dbReference>
<keyword evidence="5" id="KW-1133">Transmembrane helix</keyword>
<name>A0A545SSC2_9GAMM</name>
<dbReference type="GO" id="GO:0032259">
    <property type="term" value="P:methylation"/>
    <property type="evidence" value="ECO:0007669"/>
    <property type="project" value="UniProtKB-KW"/>
</dbReference>
<sequence length="314" mass="34771">MPAESAVPWHLLEAALAPLAEDAPAPGADSRRLLHGRGGKVPGWEFLSLDYFAPVLLATLYQQPAGDLEADLCRRLAELAPLRSLQAVVIQRRYRPGAPADIVYGRLPETLLARRGALRFSIRLAERQNIGFFLDMEPGRRWLEQRVAGKRLLNLFAYTCAFSVVAQAAGAAAVVNVDMSRTALTRGRDNHRLNGLSLAGVGFMAANIMKSWGRIHRRGPFDIAVIDPPSYQPGSFVAAKDYPRVIRRVPQWLRPGGELLLCLNAPEISSACLRDLVAEACPACRFAGRLPAHPDFPDRDPERQLKLLHYRYEP</sequence>
<dbReference type="InterPro" id="IPR029063">
    <property type="entry name" value="SAM-dependent_MTases_sf"/>
</dbReference>
<keyword evidence="2 7" id="KW-0489">Methyltransferase</keyword>
<dbReference type="Pfam" id="PF10672">
    <property type="entry name" value="Methyltrans_SAM"/>
    <property type="match status" value="1"/>
</dbReference>
<evidence type="ECO:0000256" key="2">
    <source>
        <dbReference type="ARBA" id="ARBA00022603"/>
    </source>
</evidence>
<keyword evidence="4" id="KW-0949">S-adenosyl-L-methionine</keyword>
<evidence type="ECO:0000313" key="8">
    <source>
        <dbReference type="Proteomes" id="UP000319732"/>
    </source>
</evidence>
<evidence type="ECO:0000256" key="4">
    <source>
        <dbReference type="ARBA" id="ARBA00022691"/>
    </source>
</evidence>
<keyword evidence="5" id="KW-0472">Membrane</keyword>
<accession>A0A545SSC2</accession>
<dbReference type="GO" id="GO:0008168">
    <property type="term" value="F:methyltransferase activity"/>
    <property type="evidence" value="ECO:0007669"/>
    <property type="project" value="UniProtKB-KW"/>
</dbReference>
<dbReference type="AlphaFoldDB" id="A0A545SSC2"/>
<comment type="caution">
    <text evidence="7">The sequence shown here is derived from an EMBL/GenBank/DDBJ whole genome shotgun (WGS) entry which is preliminary data.</text>
</comment>
<dbReference type="EMBL" id="VHSG01000033">
    <property type="protein sequence ID" value="TQV67816.1"/>
    <property type="molecule type" value="Genomic_DNA"/>
</dbReference>
<organism evidence="7 8">
    <name type="scientific">Exilibacterium tricleocarpae</name>
    <dbReference type="NCBI Taxonomy" id="2591008"/>
    <lineage>
        <taxon>Bacteria</taxon>
        <taxon>Pseudomonadati</taxon>
        <taxon>Pseudomonadota</taxon>
        <taxon>Gammaproteobacteria</taxon>
        <taxon>Cellvibrionales</taxon>
        <taxon>Cellvibrionaceae</taxon>
        <taxon>Exilibacterium</taxon>
    </lineage>
</organism>
<evidence type="ECO:0000256" key="5">
    <source>
        <dbReference type="SAM" id="Phobius"/>
    </source>
</evidence>
<dbReference type="Proteomes" id="UP000319732">
    <property type="component" value="Unassembled WGS sequence"/>
</dbReference>
<dbReference type="PANTHER" id="PTHR43042:SF3">
    <property type="entry name" value="RIBOSOMAL RNA LARGE SUBUNIT METHYLTRANSFERASE YWBD-RELATED"/>
    <property type="match status" value="1"/>
</dbReference>
<evidence type="ECO:0000256" key="1">
    <source>
        <dbReference type="ARBA" id="ARBA00022552"/>
    </source>
</evidence>
<proteinExistence type="predicted"/>
<evidence type="ECO:0000313" key="7">
    <source>
        <dbReference type="EMBL" id="TQV67816.1"/>
    </source>
</evidence>
<feature type="transmembrane region" description="Helical" evidence="5">
    <location>
        <begin position="155"/>
        <end position="175"/>
    </location>
</feature>
<dbReference type="InterPro" id="IPR019614">
    <property type="entry name" value="SAM-dep_methyl-trfase"/>
</dbReference>
<evidence type="ECO:0000256" key="3">
    <source>
        <dbReference type="ARBA" id="ARBA00022679"/>
    </source>
</evidence>
<gene>
    <name evidence="7" type="ORF">FKG94_25055</name>
</gene>
<keyword evidence="8" id="KW-1185">Reference proteome</keyword>
<keyword evidence="3 7" id="KW-0808">Transferase</keyword>
<evidence type="ECO:0000259" key="6">
    <source>
        <dbReference type="Pfam" id="PF10672"/>
    </source>
</evidence>
<keyword evidence="5" id="KW-0812">Transmembrane</keyword>
<dbReference type="OrthoDB" id="9805492at2"/>
<dbReference type="GO" id="GO:0006364">
    <property type="term" value="P:rRNA processing"/>
    <property type="evidence" value="ECO:0007669"/>
    <property type="project" value="UniProtKB-KW"/>
</dbReference>
<dbReference type="PANTHER" id="PTHR43042">
    <property type="entry name" value="SAM-DEPENDENT METHYLTRANSFERASE"/>
    <property type="match status" value="1"/>
</dbReference>
<dbReference type="SUPFAM" id="SSF53335">
    <property type="entry name" value="S-adenosyl-L-methionine-dependent methyltransferases"/>
    <property type="match status" value="1"/>
</dbReference>